<dbReference type="Pfam" id="PF02301">
    <property type="entry name" value="HORMA"/>
    <property type="match status" value="1"/>
</dbReference>
<evidence type="ECO:0000256" key="6">
    <source>
        <dbReference type="SAM" id="Coils"/>
    </source>
</evidence>
<reference evidence="9 10" key="1">
    <citation type="journal article" date="2017" name="Nat. Ecol. Evol.">
        <title>Scallop genome provides insights into evolution of bilaterian karyotype and development.</title>
        <authorList>
            <person name="Wang S."/>
            <person name="Zhang J."/>
            <person name="Jiao W."/>
            <person name="Li J."/>
            <person name="Xun X."/>
            <person name="Sun Y."/>
            <person name="Guo X."/>
            <person name="Huan P."/>
            <person name="Dong B."/>
            <person name="Zhang L."/>
            <person name="Hu X."/>
            <person name="Sun X."/>
            <person name="Wang J."/>
            <person name="Zhao C."/>
            <person name="Wang Y."/>
            <person name="Wang D."/>
            <person name="Huang X."/>
            <person name="Wang R."/>
            <person name="Lv J."/>
            <person name="Li Y."/>
            <person name="Zhang Z."/>
            <person name="Liu B."/>
            <person name="Lu W."/>
            <person name="Hui Y."/>
            <person name="Liang J."/>
            <person name="Zhou Z."/>
            <person name="Hou R."/>
            <person name="Li X."/>
            <person name="Liu Y."/>
            <person name="Li H."/>
            <person name="Ning X."/>
            <person name="Lin Y."/>
            <person name="Zhao L."/>
            <person name="Xing Q."/>
            <person name="Dou J."/>
            <person name="Li Y."/>
            <person name="Mao J."/>
            <person name="Guo H."/>
            <person name="Dou H."/>
            <person name="Li T."/>
            <person name="Mu C."/>
            <person name="Jiang W."/>
            <person name="Fu Q."/>
            <person name="Fu X."/>
            <person name="Miao Y."/>
            <person name="Liu J."/>
            <person name="Yu Q."/>
            <person name="Li R."/>
            <person name="Liao H."/>
            <person name="Li X."/>
            <person name="Kong Y."/>
            <person name="Jiang Z."/>
            <person name="Chourrout D."/>
            <person name="Li R."/>
            <person name="Bao Z."/>
        </authorList>
    </citation>
    <scope>NUCLEOTIDE SEQUENCE [LARGE SCALE GENOMIC DNA]</scope>
    <source>
        <strain evidence="9 10">PY_sf001</strain>
    </source>
</reference>
<dbReference type="GO" id="GO:0005694">
    <property type="term" value="C:chromosome"/>
    <property type="evidence" value="ECO:0007669"/>
    <property type="project" value="UniProtKB-SubCell"/>
</dbReference>
<sequence length="615" mass="69365">MACTATLQRPQEKTNTWSSIFPNEQVTEQQSALFVKKLLAVAISNIAYLRAIFPEHAFGDRCLEGLNLKIMRDDSACPGASQVIKWVKGCFDAVDKKYLRMLIMGIYLDSEDPDTVIESYTFKFSYKNSAEMDVYRNEKKIASTDSVLETKKATIRLLRTMVVLTQTLKSLPDDVMLTMKLLYYDDYTPADYEPPGFKPAQTDTFVFDEEPMNIKVGDVSTQFHTIKMRIKTDSKQFELKDDPAEVGDKENVEGQAQEEDTCMVESEKEEMEQEEQEVQECKSDVYSFINDDVQTEKVPLRGKQSKKCHTPDAVVPTEMPAMPGSTDRAIDTTGSQKSQISVQDEDLGVRCPCGCYEDDGLMILCAICNAWQHGVCFLVQSENDAPTRHICDICGEPGNQEKEPTDPYLNTLSSIGVQATCLWRRALMATSEMNRVIGPNLARRLGVEMAVAQGLMNRLEKEGFIRNAGKGKRLGKIVEKSKILNEGIPRYFKKKTCQHKEQSEKTLTPKEDIPISQLTEMAEGISLSRKKKGKKNKKKTTVAPVEEVRCSPRLSIDMNEEEEFTAPVPTKKGRKRAISKVDGNHEFDVCDSQDVYDEPRTSKRKASIVSREIMV</sequence>
<dbReference type="OrthoDB" id="1928087at2759"/>
<dbReference type="SUPFAM" id="SSF57903">
    <property type="entry name" value="FYVE/PHD zinc finger"/>
    <property type="match status" value="1"/>
</dbReference>
<dbReference type="InterPro" id="IPR011011">
    <property type="entry name" value="Znf_FYVE_PHD"/>
</dbReference>
<name>A0A210QPD8_MIZYE</name>
<dbReference type="EMBL" id="NEDP02002573">
    <property type="protein sequence ID" value="OWF50585.1"/>
    <property type="molecule type" value="Genomic_DNA"/>
</dbReference>
<keyword evidence="5" id="KW-0469">Meiosis</keyword>
<feature type="domain" description="HORMA" evidence="8">
    <location>
        <begin position="29"/>
        <end position="230"/>
    </location>
</feature>
<evidence type="ECO:0000256" key="7">
    <source>
        <dbReference type="SAM" id="MobiDB-lite"/>
    </source>
</evidence>
<comment type="caution">
    <text evidence="9">The sequence shown here is derived from an EMBL/GenBank/DDBJ whole genome shotgun (WGS) entry which is preliminary data.</text>
</comment>
<dbReference type="SUPFAM" id="SSF56019">
    <property type="entry name" value="The spindle assembly checkpoint protein mad2"/>
    <property type="match status" value="1"/>
</dbReference>
<dbReference type="PANTHER" id="PTHR48225:SF7">
    <property type="entry name" value="MEIOSIS-SPECIFIC PROTEIN HOP1"/>
    <property type="match status" value="1"/>
</dbReference>
<evidence type="ECO:0000313" key="10">
    <source>
        <dbReference type="Proteomes" id="UP000242188"/>
    </source>
</evidence>
<dbReference type="Gene3D" id="3.30.900.10">
    <property type="entry name" value="HORMA domain"/>
    <property type="match status" value="1"/>
</dbReference>
<feature type="coiled-coil region" evidence="6">
    <location>
        <begin position="257"/>
        <end position="284"/>
    </location>
</feature>
<evidence type="ECO:0000256" key="4">
    <source>
        <dbReference type="ARBA" id="ARBA00023242"/>
    </source>
</evidence>
<protein>
    <submittedName>
        <fullName evidence="9">HORMA domain-containing protein 1</fullName>
    </submittedName>
</protein>
<evidence type="ECO:0000259" key="8">
    <source>
        <dbReference type="PROSITE" id="PS50815"/>
    </source>
</evidence>
<feature type="region of interest" description="Disordered" evidence="7">
    <location>
        <begin position="561"/>
        <end position="583"/>
    </location>
</feature>
<evidence type="ECO:0000313" key="9">
    <source>
        <dbReference type="EMBL" id="OWF50585.1"/>
    </source>
</evidence>
<keyword evidence="10" id="KW-1185">Reference proteome</keyword>
<evidence type="ECO:0000256" key="3">
    <source>
        <dbReference type="ARBA" id="ARBA00022454"/>
    </source>
</evidence>
<evidence type="ECO:0000256" key="1">
    <source>
        <dbReference type="ARBA" id="ARBA00004123"/>
    </source>
</evidence>
<dbReference type="InterPro" id="IPR036570">
    <property type="entry name" value="HORMA_dom_sf"/>
</dbReference>
<dbReference type="PROSITE" id="PS50815">
    <property type="entry name" value="HORMA"/>
    <property type="match status" value="1"/>
</dbReference>
<dbReference type="Gene3D" id="3.30.40.10">
    <property type="entry name" value="Zinc/RING finger domain, C3HC4 (zinc finger)"/>
    <property type="match status" value="1"/>
</dbReference>
<dbReference type="Pfam" id="PF20826">
    <property type="entry name" value="PHD_5"/>
    <property type="match status" value="1"/>
</dbReference>
<accession>A0A210QPD8</accession>
<dbReference type="InterPro" id="IPR003511">
    <property type="entry name" value="HORMA_dom"/>
</dbReference>
<dbReference type="PANTHER" id="PTHR48225">
    <property type="entry name" value="HORMA DOMAIN-CONTAINING PROTEIN 1"/>
    <property type="match status" value="1"/>
</dbReference>
<dbReference type="AlphaFoldDB" id="A0A210QPD8"/>
<organism evidence="9 10">
    <name type="scientific">Mizuhopecten yessoensis</name>
    <name type="common">Japanese scallop</name>
    <name type="synonym">Patinopecten yessoensis</name>
    <dbReference type="NCBI Taxonomy" id="6573"/>
    <lineage>
        <taxon>Eukaryota</taxon>
        <taxon>Metazoa</taxon>
        <taxon>Spiralia</taxon>
        <taxon>Lophotrochozoa</taxon>
        <taxon>Mollusca</taxon>
        <taxon>Bivalvia</taxon>
        <taxon>Autobranchia</taxon>
        <taxon>Pteriomorphia</taxon>
        <taxon>Pectinida</taxon>
        <taxon>Pectinoidea</taxon>
        <taxon>Pectinidae</taxon>
        <taxon>Mizuhopecten</taxon>
    </lineage>
</organism>
<evidence type="ECO:0000256" key="2">
    <source>
        <dbReference type="ARBA" id="ARBA00004286"/>
    </source>
</evidence>
<dbReference type="Proteomes" id="UP000242188">
    <property type="component" value="Unassembled WGS sequence"/>
</dbReference>
<dbReference type="STRING" id="6573.A0A210QPD8"/>
<keyword evidence="6" id="KW-0175">Coiled coil</keyword>
<keyword evidence="3" id="KW-0158">Chromosome</keyword>
<keyword evidence="4" id="KW-0539">Nucleus</keyword>
<dbReference type="InterPro" id="IPR013083">
    <property type="entry name" value="Znf_RING/FYVE/PHD"/>
</dbReference>
<dbReference type="GO" id="GO:0051321">
    <property type="term" value="P:meiotic cell cycle"/>
    <property type="evidence" value="ECO:0007669"/>
    <property type="project" value="UniProtKB-KW"/>
</dbReference>
<dbReference type="InterPro" id="IPR051294">
    <property type="entry name" value="HORMA_MeioticProgression"/>
</dbReference>
<comment type="subcellular location">
    <subcellularLocation>
        <location evidence="2">Chromosome</location>
    </subcellularLocation>
    <subcellularLocation>
        <location evidence="1">Nucleus</location>
    </subcellularLocation>
</comment>
<evidence type="ECO:0000256" key="5">
    <source>
        <dbReference type="ARBA" id="ARBA00023254"/>
    </source>
</evidence>
<gene>
    <name evidence="9" type="ORF">KP79_PYT18300</name>
</gene>
<dbReference type="GO" id="GO:0005634">
    <property type="term" value="C:nucleus"/>
    <property type="evidence" value="ECO:0007669"/>
    <property type="project" value="UniProtKB-SubCell"/>
</dbReference>
<proteinExistence type="predicted"/>